<accession>A0ABX7DV71</accession>
<evidence type="ECO:0000313" key="6">
    <source>
        <dbReference type="Proteomes" id="UP000629420"/>
    </source>
</evidence>
<evidence type="ECO:0000259" key="4">
    <source>
        <dbReference type="SMART" id="SM00849"/>
    </source>
</evidence>
<reference evidence="5 6" key="1">
    <citation type="submission" date="2021-01" db="EMBL/GenBank/DDBJ databases">
        <title>Aequorivita sp. strain KX20305, a bacterium isolated from the sediment collected at a cold seep field in South China Sea.</title>
        <authorList>
            <person name="Zhang H."/>
            <person name="Li C."/>
        </authorList>
    </citation>
    <scope>NUCLEOTIDE SEQUENCE [LARGE SCALE GENOMIC DNA]</scope>
    <source>
        <strain evidence="5 6">KX20305</strain>
    </source>
</reference>
<dbReference type="EMBL" id="CP068439">
    <property type="protein sequence ID" value="QQX77909.1"/>
    <property type="molecule type" value="Genomic_DNA"/>
</dbReference>
<feature type="coiled-coil region" evidence="2">
    <location>
        <begin position="300"/>
        <end position="327"/>
    </location>
</feature>
<dbReference type="InterPro" id="IPR050855">
    <property type="entry name" value="NDM-1-like"/>
</dbReference>
<protein>
    <submittedName>
        <fullName evidence="5">MBL fold metallo-hydrolase</fullName>
    </submittedName>
</protein>
<dbReference type="Proteomes" id="UP000629420">
    <property type="component" value="Chromosome"/>
</dbReference>
<dbReference type="SUPFAM" id="SSF56281">
    <property type="entry name" value="Metallo-hydrolase/oxidoreductase"/>
    <property type="match status" value="1"/>
</dbReference>
<dbReference type="SMART" id="SM00849">
    <property type="entry name" value="Lactamase_B"/>
    <property type="match status" value="1"/>
</dbReference>
<dbReference type="RefSeq" id="WP_202337798.1">
    <property type="nucleotide sequence ID" value="NZ_CP068439.1"/>
</dbReference>
<feature type="signal peptide" evidence="3">
    <location>
        <begin position="1"/>
        <end position="20"/>
    </location>
</feature>
<evidence type="ECO:0000313" key="5">
    <source>
        <dbReference type="EMBL" id="QQX77909.1"/>
    </source>
</evidence>
<proteinExistence type="inferred from homology"/>
<feature type="chain" id="PRO_5045147740" evidence="3">
    <location>
        <begin position="21"/>
        <end position="327"/>
    </location>
</feature>
<feature type="domain" description="Metallo-beta-lactamase" evidence="4">
    <location>
        <begin position="46"/>
        <end position="224"/>
    </location>
</feature>
<organism evidence="5 6">
    <name type="scientific">Aequorivita iocasae</name>
    <dbReference type="NCBI Taxonomy" id="2803865"/>
    <lineage>
        <taxon>Bacteria</taxon>
        <taxon>Pseudomonadati</taxon>
        <taxon>Bacteroidota</taxon>
        <taxon>Flavobacteriia</taxon>
        <taxon>Flavobacteriales</taxon>
        <taxon>Flavobacteriaceae</taxon>
        <taxon>Aequorivita</taxon>
    </lineage>
</organism>
<dbReference type="PANTHER" id="PTHR42951:SF4">
    <property type="entry name" value="ACYL-COENZYME A THIOESTERASE MBLAC2"/>
    <property type="match status" value="1"/>
</dbReference>
<dbReference type="InterPro" id="IPR001279">
    <property type="entry name" value="Metallo-B-lactamas"/>
</dbReference>
<evidence type="ECO:0000256" key="3">
    <source>
        <dbReference type="SAM" id="SignalP"/>
    </source>
</evidence>
<dbReference type="CDD" id="cd16282">
    <property type="entry name" value="metallo-hydrolase-like_MBL-fold"/>
    <property type="match status" value="1"/>
</dbReference>
<dbReference type="InterPro" id="IPR036866">
    <property type="entry name" value="RibonucZ/Hydroxyglut_hydro"/>
</dbReference>
<keyword evidence="3" id="KW-0732">Signal</keyword>
<dbReference type="Pfam" id="PF00753">
    <property type="entry name" value="Lactamase_B"/>
    <property type="match status" value="1"/>
</dbReference>
<gene>
    <name evidence="5" type="ORF">JK629_06515</name>
</gene>
<dbReference type="PANTHER" id="PTHR42951">
    <property type="entry name" value="METALLO-BETA-LACTAMASE DOMAIN-CONTAINING"/>
    <property type="match status" value="1"/>
</dbReference>
<comment type="similarity">
    <text evidence="1">Belongs to the metallo-beta-lactamase superfamily. Class-B beta-lactamase family.</text>
</comment>
<keyword evidence="6" id="KW-1185">Reference proteome</keyword>
<dbReference type="Gene3D" id="3.60.15.10">
    <property type="entry name" value="Ribonuclease Z/Hydroxyacylglutathione hydrolase-like"/>
    <property type="match status" value="1"/>
</dbReference>
<keyword evidence="2" id="KW-0175">Coiled coil</keyword>
<evidence type="ECO:0000256" key="2">
    <source>
        <dbReference type="SAM" id="Coils"/>
    </source>
</evidence>
<name>A0ABX7DV71_9FLAO</name>
<sequence>MFSKLFTAAVLLFSFSMAFSQSDTGQKINTKLIKVNNKIYMLQGKGGNIGLSFGNDGIFMIDDQFAEHIEQIQEEIKTVSEKPVQFLVNTHFHADHTGANAVLAEAGTVIFSHDNVRVRLQEMIENEKKKIPQEILPMVTFSEDMTFYYNGEKIYVFHVHNAHTDGDALVYFTKSNVLHTGDVFFNGKYPYIDTANGGSIMGVINALEKAKLLINEETKIIPGHGEIGSYSDLQKTIDMLTNTYKKVTVQYINKKTEEEISQMKDITQLYDNEGYGNGFITTEAYLKMLYNEVAKERSYIEDNDEKNRKALEKIEQMKRERNEKQKN</sequence>
<evidence type="ECO:0000256" key="1">
    <source>
        <dbReference type="ARBA" id="ARBA00005250"/>
    </source>
</evidence>